<gene>
    <name evidence="4" type="ORF">AVDCRST_MAG60-488</name>
</gene>
<dbReference type="GO" id="GO:0003677">
    <property type="term" value="F:DNA binding"/>
    <property type="evidence" value="ECO:0007669"/>
    <property type="project" value="UniProtKB-KW"/>
</dbReference>
<reference evidence="4" key="1">
    <citation type="submission" date="2020-02" db="EMBL/GenBank/DDBJ databases">
        <authorList>
            <person name="Meier V. D."/>
        </authorList>
    </citation>
    <scope>NUCLEOTIDE SEQUENCE</scope>
    <source>
        <strain evidence="4">AVDCRST_MAG60</strain>
    </source>
</reference>
<name>A0A6J4N1Z8_9ACTN</name>
<evidence type="ECO:0000259" key="1">
    <source>
        <dbReference type="Pfam" id="PF13280"/>
    </source>
</evidence>
<keyword evidence="4" id="KW-0238">DNA-binding</keyword>
<dbReference type="PROSITE" id="PS52050">
    <property type="entry name" value="WYL"/>
    <property type="match status" value="1"/>
</dbReference>
<dbReference type="InterPro" id="IPR026881">
    <property type="entry name" value="WYL_dom"/>
</dbReference>
<feature type="domain" description="WCX" evidence="3">
    <location>
        <begin position="247"/>
        <end position="320"/>
    </location>
</feature>
<accession>A0A6J4N1Z8</accession>
<protein>
    <submittedName>
        <fullName evidence="4">FIG019733: possible DNA-binding protein</fullName>
    </submittedName>
</protein>
<dbReference type="Pfam" id="PF19187">
    <property type="entry name" value="HTH_PafC"/>
    <property type="match status" value="1"/>
</dbReference>
<evidence type="ECO:0000313" key="4">
    <source>
        <dbReference type="EMBL" id="CAA9375753.1"/>
    </source>
</evidence>
<dbReference type="PIRSF" id="PIRSF016838">
    <property type="entry name" value="PafC"/>
    <property type="match status" value="1"/>
</dbReference>
<dbReference type="Pfam" id="PF25583">
    <property type="entry name" value="WCX"/>
    <property type="match status" value="1"/>
</dbReference>
<evidence type="ECO:0000259" key="3">
    <source>
        <dbReference type="Pfam" id="PF25583"/>
    </source>
</evidence>
<dbReference type="PANTHER" id="PTHR34580">
    <property type="match status" value="1"/>
</dbReference>
<dbReference type="EMBL" id="CADCUN010000053">
    <property type="protein sequence ID" value="CAA9375753.1"/>
    <property type="molecule type" value="Genomic_DNA"/>
</dbReference>
<organism evidence="4">
    <name type="scientific">uncultured Nocardioides sp</name>
    <dbReference type="NCBI Taxonomy" id="198441"/>
    <lineage>
        <taxon>Bacteria</taxon>
        <taxon>Bacillati</taxon>
        <taxon>Actinomycetota</taxon>
        <taxon>Actinomycetes</taxon>
        <taxon>Propionibacteriales</taxon>
        <taxon>Nocardioidaceae</taxon>
        <taxon>Nocardioides</taxon>
        <taxon>environmental samples</taxon>
    </lineage>
</organism>
<dbReference type="InterPro" id="IPR057727">
    <property type="entry name" value="WCX_dom"/>
</dbReference>
<dbReference type="PANTHER" id="PTHR34580:SF1">
    <property type="entry name" value="PROTEIN PAFC"/>
    <property type="match status" value="1"/>
</dbReference>
<dbReference type="InterPro" id="IPR043839">
    <property type="entry name" value="PafC_HTH"/>
</dbReference>
<proteinExistence type="predicted"/>
<dbReference type="Pfam" id="PF13280">
    <property type="entry name" value="WYL"/>
    <property type="match status" value="1"/>
</dbReference>
<evidence type="ECO:0000259" key="2">
    <source>
        <dbReference type="Pfam" id="PF19187"/>
    </source>
</evidence>
<dbReference type="InterPro" id="IPR051534">
    <property type="entry name" value="CBASS_pafABC_assoc_protein"/>
</dbReference>
<feature type="domain" description="PafC HTH" evidence="2">
    <location>
        <begin position="13"/>
        <end position="131"/>
    </location>
</feature>
<dbReference type="InterPro" id="IPR028349">
    <property type="entry name" value="PafC-like"/>
</dbReference>
<dbReference type="AlphaFoldDB" id="A0A6J4N1Z8"/>
<sequence length="330" mass="35566">MTAARPVVHSAREQVGRLLALVPYLHQRGEVRVSEAAEALGVDAAQLDKDLRVLFMCGLPGGFPDDLINVDLDALEGEGIIRVDNADYLARPVRFGPSEAAALVVALRAIEQSASADTREVVGRTLAKLEAAGAASAAKQIHVAAEDSTGQELLPVLQGALDRGHRLEISYYVPSRDDQSTRVVDPRAITRVDDATYLDAWCHTAQGDRAFRLDRIVTATELPDAVSEHAAAPRDLSGGWFRGESATVAVTLRLAPEAQWLPEYYPVLESAPGPDGALDVVLEIASEAWLQQLLLRVAPHARVVAPQEFAESFLSNARATLRLYQEDGVG</sequence>
<feature type="domain" description="WYL" evidence="1">
    <location>
        <begin position="152"/>
        <end position="220"/>
    </location>
</feature>